<dbReference type="InterPro" id="IPR012338">
    <property type="entry name" value="Beta-lactam/transpept-like"/>
</dbReference>
<dbReference type="SUPFAM" id="SSF56601">
    <property type="entry name" value="beta-lactamase/transpeptidase-like"/>
    <property type="match status" value="1"/>
</dbReference>
<dbReference type="InterPro" id="IPR001466">
    <property type="entry name" value="Beta-lactam-related"/>
</dbReference>
<reference evidence="2 3" key="1">
    <citation type="submission" date="2023-07" db="EMBL/GenBank/DDBJ databases">
        <title>Sequencing the genomes of 1000 actinobacteria strains.</title>
        <authorList>
            <person name="Klenk H.-P."/>
        </authorList>
    </citation>
    <scope>NUCLEOTIDE SEQUENCE [LARGE SCALE GENOMIC DNA]</scope>
    <source>
        <strain evidence="2 3">DSM 20167</strain>
    </source>
</reference>
<dbReference type="Gene3D" id="3.40.710.10">
    <property type="entry name" value="DD-peptidase/beta-lactamase superfamily"/>
    <property type="match status" value="1"/>
</dbReference>
<evidence type="ECO:0000313" key="2">
    <source>
        <dbReference type="EMBL" id="MDR7358801.1"/>
    </source>
</evidence>
<proteinExistence type="predicted"/>
<dbReference type="InterPro" id="IPR050789">
    <property type="entry name" value="Diverse_Enzym_Activities"/>
</dbReference>
<keyword evidence="3" id="KW-1185">Reference proteome</keyword>
<dbReference type="Pfam" id="PF00144">
    <property type="entry name" value="Beta-lactamase"/>
    <property type="match status" value="1"/>
</dbReference>
<dbReference type="Proteomes" id="UP001183817">
    <property type="component" value="Unassembled WGS sequence"/>
</dbReference>
<gene>
    <name evidence="2" type="ORF">J2S64_002492</name>
</gene>
<dbReference type="PANTHER" id="PTHR43283">
    <property type="entry name" value="BETA-LACTAMASE-RELATED"/>
    <property type="match status" value="1"/>
</dbReference>
<dbReference type="RefSeq" id="WP_310290830.1">
    <property type="nucleotide sequence ID" value="NZ_BAAAWO010000001.1"/>
</dbReference>
<evidence type="ECO:0000313" key="3">
    <source>
        <dbReference type="Proteomes" id="UP001183817"/>
    </source>
</evidence>
<protein>
    <submittedName>
        <fullName evidence="2">CubicO group peptidase (Beta-lactamase class C family)</fullName>
    </submittedName>
</protein>
<dbReference type="EMBL" id="JAVDYI010000001">
    <property type="protein sequence ID" value="MDR7358801.1"/>
    <property type="molecule type" value="Genomic_DNA"/>
</dbReference>
<comment type="caution">
    <text evidence="2">The sequence shown here is derived from an EMBL/GenBank/DDBJ whole genome shotgun (WGS) entry which is preliminary data.</text>
</comment>
<name>A0ABU2BJH5_9MICC</name>
<feature type="domain" description="Beta-lactamase-related" evidence="1">
    <location>
        <begin position="25"/>
        <end position="383"/>
    </location>
</feature>
<organism evidence="2 3">
    <name type="scientific">Paeniglutamicibacter sulfureus</name>
    <dbReference type="NCBI Taxonomy" id="43666"/>
    <lineage>
        <taxon>Bacteria</taxon>
        <taxon>Bacillati</taxon>
        <taxon>Actinomycetota</taxon>
        <taxon>Actinomycetes</taxon>
        <taxon>Micrococcales</taxon>
        <taxon>Micrococcaceae</taxon>
        <taxon>Paeniglutamicibacter</taxon>
    </lineage>
</organism>
<accession>A0ABU2BJH5</accession>
<sequence>MQHIALPETTITDTPGLERRFLEVLDETIRADIDRGDYHGANVIVARHGEIAMRGSYGMAEVATDRPTRSDDVYRILSMSKGFTNVLIYRALSEGKLMLSTRVVDLIPEFFGTEPFRAARKDRINLAHLLTHRAGMPATPNPGVGPEGFAVLADVISALCGVDVINEPGTNLNYSAAINHALMGEMARRAYGAASFRELMQEKVFGPIGMENTRFGMPADWQERAVPLKVIEANDSWLKPEDIECLNDVIDRPDAEMPWVGAVSTIEDVFAFTEVLRNRGRTANGEQLFGESVLDFATSNQTGDQINDLYGMVAAARSWDLPPGNMGLGMALAGSGTHARFFGPFVSPRTFGSYGAGSSLLWVDPVSGLSFCFLSSGVMDEGDNVARFQKLSTIAASAVTSK</sequence>
<evidence type="ECO:0000259" key="1">
    <source>
        <dbReference type="Pfam" id="PF00144"/>
    </source>
</evidence>